<dbReference type="PANTHER" id="PTHR45910">
    <property type="entry name" value="N-ALPHA-ACETYLTRANSFERASE 20"/>
    <property type="match status" value="1"/>
</dbReference>
<evidence type="ECO:0000313" key="4">
    <source>
        <dbReference type="EMBL" id="KAJ1729669.1"/>
    </source>
</evidence>
<organism evidence="4 5">
    <name type="scientific">Coemansia biformis</name>
    <dbReference type="NCBI Taxonomy" id="1286918"/>
    <lineage>
        <taxon>Eukaryota</taxon>
        <taxon>Fungi</taxon>
        <taxon>Fungi incertae sedis</taxon>
        <taxon>Zoopagomycota</taxon>
        <taxon>Kickxellomycotina</taxon>
        <taxon>Kickxellomycetes</taxon>
        <taxon>Kickxellales</taxon>
        <taxon>Kickxellaceae</taxon>
        <taxon>Coemansia</taxon>
    </lineage>
</organism>
<name>A0A9W8CY94_9FUNG</name>
<protein>
    <submittedName>
        <fullName evidence="4">N(Alpha)-acetyltransferase 20, NatB catalytic subunit</fullName>
        <ecNumber evidence="4">2.3.1.254</ecNumber>
    </submittedName>
</protein>
<evidence type="ECO:0000256" key="1">
    <source>
        <dbReference type="ARBA" id="ARBA00022679"/>
    </source>
</evidence>
<evidence type="ECO:0000313" key="5">
    <source>
        <dbReference type="Proteomes" id="UP001143981"/>
    </source>
</evidence>
<dbReference type="GO" id="GO:0120518">
    <property type="term" value="F:protein N-terminal-methionine acetyltransferase activity"/>
    <property type="evidence" value="ECO:0007669"/>
    <property type="project" value="UniProtKB-EC"/>
</dbReference>
<dbReference type="OrthoDB" id="10264728at2759"/>
<dbReference type="InterPro" id="IPR000182">
    <property type="entry name" value="GNAT_dom"/>
</dbReference>
<evidence type="ECO:0000259" key="3">
    <source>
        <dbReference type="PROSITE" id="PS51186"/>
    </source>
</evidence>
<reference evidence="4" key="1">
    <citation type="submission" date="2022-07" db="EMBL/GenBank/DDBJ databases">
        <title>Phylogenomic reconstructions and comparative analyses of Kickxellomycotina fungi.</title>
        <authorList>
            <person name="Reynolds N.K."/>
            <person name="Stajich J.E."/>
            <person name="Barry K."/>
            <person name="Grigoriev I.V."/>
            <person name="Crous P."/>
            <person name="Smith M.E."/>
        </authorList>
    </citation>
    <scope>NUCLEOTIDE SEQUENCE</scope>
    <source>
        <strain evidence="4">BCRC 34381</strain>
    </source>
</reference>
<proteinExistence type="predicted"/>
<dbReference type="PANTHER" id="PTHR45910:SF1">
    <property type="entry name" value="N-ALPHA-ACETYLTRANSFERASE 20"/>
    <property type="match status" value="1"/>
</dbReference>
<keyword evidence="1 4" id="KW-0808">Transferase</keyword>
<feature type="domain" description="N-acetyltransferase" evidence="3">
    <location>
        <begin position="2"/>
        <end position="156"/>
    </location>
</feature>
<dbReference type="InterPro" id="IPR016181">
    <property type="entry name" value="Acyl_CoA_acyltransferase"/>
</dbReference>
<comment type="caution">
    <text evidence="4">The sequence shown here is derived from an EMBL/GenBank/DDBJ whole genome shotgun (WGS) entry which is preliminary data.</text>
</comment>
<dbReference type="Proteomes" id="UP001143981">
    <property type="component" value="Unassembled WGS sequence"/>
</dbReference>
<keyword evidence="5" id="KW-1185">Reference proteome</keyword>
<sequence>MSTIKRFRAMDLFRFNTVNLDQFTETYDLGFYLSYLAHWPDLFTLAESTDGRLMAYLMGKVEGKGTDWHGHVTALTVAPECRRLGLACGLMRGLEEVSEQIHDCYFVDLFVRPSNTAAIRLYEHLGYILYRQVIDYYYGDGVMPTENAHDMRKALRRDTLRESVVPLARPITVDELHGG</sequence>
<accession>A0A9W8CY94</accession>
<keyword evidence="2 4" id="KW-0012">Acyltransferase</keyword>
<dbReference type="Pfam" id="PF00583">
    <property type="entry name" value="Acetyltransf_1"/>
    <property type="match status" value="1"/>
</dbReference>
<dbReference type="GO" id="GO:0031416">
    <property type="term" value="C:NatB complex"/>
    <property type="evidence" value="ECO:0007669"/>
    <property type="project" value="TreeGrafter"/>
</dbReference>
<dbReference type="FunFam" id="3.40.630.30:FF:000065">
    <property type="entry name" value="N-terminal acetyltransferase complex ARD1 subunit homolog"/>
    <property type="match status" value="1"/>
</dbReference>
<dbReference type="EMBL" id="JANBOI010000572">
    <property type="protein sequence ID" value="KAJ1729669.1"/>
    <property type="molecule type" value="Genomic_DNA"/>
</dbReference>
<dbReference type="AlphaFoldDB" id="A0A9W8CY94"/>
<dbReference type="Gene3D" id="3.40.630.30">
    <property type="match status" value="1"/>
</dbReference>
<gene>
    <name evidence="4" type="primary">NAA20</name>
    <name evidence="4" type="ORF">LPJ61_003411</name>
</gene>
<dbReference type="PROSITE" id="PS51186">
    <property type="entry name" value="GNAT"/>
    <property type="match status" value="1"/>
</dbReference>
<dbReference type="SUPFAM" id="SSF55729">
    <property type="entry name" value="Acyl-CoA N-acyltransferases (Nat)"/>
    <property type="match status" value="1"/>
</dbReference>
<dbReference type="InterPro" id="IPR051646">
    <property type="entry name" value="NatB_acetyltransferase_subunit"/>
</dbReference>
<evidence type="ECO:0000256" key="2">
    <source>
        <dbReference type="ARBA" id="ARBA00023315"/>
    </source>
</evidence>
<dbReference type="CDD" id="cd04301">
    <property type="entry name" value="NAT_SF"/>
    <property type="match status" value="1"/>
</dbReference>
<dbReference type="EC" id="2.3.1.254" evidence="4"/>